<protein>
    <submittedName>
        <fullName evidence="2">Uncharacterized protein</fullName>
    </submittedName>
</protein>
<organism evidence="2">
    <name type="scientific">Burkholderia pseudomallei 1710a</name>
    <dbReference type="NCBI Taxonomy" id="320371"/>
    <lineage>
        <taxon>Bacteria</taxon>
        <taxon>Pseudomonadati</taxon>
        <taxon>Pseudomonadota</taxon>
        <taxon>Betaproteobacteria</taxon>
        <taxon>Burkholderiales</taxon>
        <taxon>Burkholderiaceae</taxon>
        <taxon>Burkholderia</taxon>
        <taxon>pseudomallei group</taxon>
    </lineage>
</organism>
<gene>
    <name evidence="2" type="ORF">BURPS1710A_0529</name>
</gene>
<dbReference type="RefSeq" id="WP_004525897.1">
    <property type="nucleotide sequence ID" value="NZ_CM000832.1"/>
</dbReference>
<dbReference type="Proteomes" id="UP000001812">
    <property type="component" value="Chromosome I"/>
</dbReference>
<feature type="compositionally biased region" description="Basic and acidic residues" evidence="1">
    <location>
        <begin position="58"/>
        <end position="70"/>
    </location>
</feature>
<proteinExistence type="predicted"/>
<evidence type="ECO:0000256" key="1">
    <source>
        <dbReference type="SAM" id="MobiDB-lite"/>
    </source>
</evidence>
<reference evidence="2" key="1">
    <citation type="submission" date="2009-05" db="EMBL/GenBank/DDBJ databases">
        <authorList>
            <person name="Harkins D.M."/>
            <person name="DeShazer D."/>
            <person name="Woods D.E."/>
            <person name="Brinkac L.M."/>
            <person name="Brown K.A."/>
            <person name="Hung G.C."/>
            <person name="Tuanyok A."/>
            <person name="Zhang B."/>
            <person name="Nierman W.C."/>
        </authorList>
    </citation>
    <scope>NUCLEOTIDE SEQUENCE [LARGE SCALE GENOMIC DNA]</scope>
    <source>
        <strain evidence="2">1710a</strain>
    </source>
</reference>
<dbReference type="HOGENOM" id="CLU_2631412_0_0_4"/>
<name>A0A0E1WAT7_BURPE</name>
<evidence type="ECO:0000313" key="2">
    <source>
        <dbReference type="EMBL" id="EET09514.1"/>
    </source>
</evidence>
<accession>A0A0E1WAT7</accession>
<dbReference type="EMBL" id="CM000832">
    <property type="protein sequence ID" value="EET09514.1"/>
    <property type="molecule type" value="Genomic_DNA"/>
</dbReference>
<feature type="region of interest" description="Disordered" evidence="1">
    <location>
        <begin position="54"/>
        <end position="77"/>
    </location>
</feature>
<sequence length="77" mass="8025">MLPIGAIDGKYGANSAKLDGRPAEPAVAIGGSAVSAPVSRRRNRRHAEKAPICGEISDAARQESAGRNRPGETFQVL</sequence>
<dbReference type="AlphaFoldDB" id="A0A0E1WAT7"/>